<organism evidence="1 2">
    <name type="scientific">Hymenobacter ginsengisoli</name>
    <dbReference type="NCBI Taxonomy" id="1051626"/>
    <lineage>
        <taxon>Bacteria</taxon>
        <taxon>Pseudomonadati</taxon>
        <taxon>Bacteroidota</taxon>
        <taxon>Cytophagia</taxon>
        <taxon>Cytophagales</taxon>
        <taxon>Hymenobacteraceae</taxon>
        <taxon>Hymenobacter</taxon>
    </lineage>
</organism>
<protein>
    <submittedName>
        <fullName evidence="1">Uncharacterized protein</fullName>
    </submittedName>
</protein>
<gene>
    <name evidence="1" type="ORF">GCM10023172_30990</name>
</gene>
<proteinExistence type="predicted"/>
<dbReference type="EMBL" id="BAABGQ010000008">
    <property type="protein sequence ID" value="GAA4504589.1"/>
    <property type="molecule type" value="Genomic_DNA"/>
</dbReference>
<name>A0ABP8QK80_9BACT</name>
<sequence length="112" mass="13089">MRKPIQNKNEAWVRVPNRGDFELNYLIKNIEEALREKDNFSPKLYSEIYDDFSHVHCEICWGVIANRAPEVADNSGYYADHTWVCQQCYTMFVVPERYLDAVASLERIATPA</sequence>
<keyword evidence="2" id="KW-1185">Reference proteome</keyword>
<dbReference type="RefSeq" id="WP_208133125.1">
    <property type="nucleotide sequence ID" value="NZ_BAABGQ010000008.1"/>
</dbReference>
<reference evidence="2" key="1">
    <citation type="journal article" date="2019" name="Int. J. Syst. Evol. Microbiol.">
        <title>The Global Catalogue of Microorganisms (GCM) 10K type strain sequencing project: providing services to taxonomists for standard genome sequencing and annotation.</title>
        <authorList>
            <consortium name="The Broad Institute Genomics Platform"/>
            <consortium name="The Broad Institute Genome Sequencing Center for Infectious Disease"/>
            <person name="Wu L."/>
            <person name="Ma J."/>
        </authorList>
    </citation>
    <scope>NUCLEOTIDE SEQUENCE [LARGE SCALE GENOMIC DNA]</scope>
    <source>
        <strain evidence="2">JCM 17841</strain>
    </source>
</reference>
<evidence type="ECO:0000313" key="2">
    <source>
        <dbReference type="Proteomes" id="UP001501243"/>
    </source>
</evidence>
<accession>A0ABP8QK80</accession>
<dbReference type="Proteomes" id="UP001501243">
    <property type="component" value="Unassembled WGS sequence"/>
</dbReference>
<evidence type="ECO:0000313" key="1">
    <source>
        <dbReference type="EMBL" id="GAA4504589.1"/>
    </source>
</evidence>
<comment type="caution">
    <text evidence="1">The sequence shown here is derived from an EMBL/GenBank/DDBJ whole genome shotgun (WGS) entry which is preliminary data.</text>
</comment>